<evidence type="ECO:0000313" key="2">
    <source>
        <dbReference type="EMBL" id="MDP9896665.1"/>
    </source>
</evidence>
<dbReference type="EMBL" id="JAUSRD010000020">
    <property type="protein sequence ID" value="MDP9896665.1"/>
    <property type="molecule type" value="Genomic_DNA"/>
</dbReference>
<dbReference type="SUPFAM" id="SSF69572">
    <property type="entry name" value="Activating enzymes of the ubiquitin-like proteins"/>
    <property type="match status" value="1"/>
</dbReference>
<reference evidence="2" key="1">
    <citation type="submission" date="2023-07" db="EMBL/GenBank/DDBJ databases">
        <title>Sorghum-associated microbial communities from plants grown in Nebraska, USA.</title>
        <authorList>
            <person name="Schachtman D."/>
        </authorList>
    </citation>
    <scope>NUCLEOTIDE SEQUENCE</scope>
    <source>
        <strain evidence="2">DS3754</strain>
    </source>
</reference>
<dbReference type="GO" id="GO:0008641">
    <property type="term" value="F:ubiquitin-like modifier activating enzyme activity"/>
    <property type="evidence" value="ECO:0007669"/>
    <property type="project" value="InterPro"/>
</dbReference>
<comment type="caution">
    <text evidence="2">The sequence shown here is derived from an EMBL/GenBank/DDBJ whole genome shotgun (WGS) entry which is preliminary data.</text>
</comment>
<gene>
    <name evidence="2" type="ORF">J2W31_005801</name>
</gene>
<dbReference type="Proteomes" id="UP001242045">
    <property type="component" value="Unassembled WGS sequence"/>
</dbReference>
<proteinExistence type="predicted"/>
<dbReference type="PANTHER" id="PTHR43267:SF1">
    <property type="entry name" value="TRNA THREONYLCARBAMOYLADENOSINE DEHYDRATASE"/>
    <property type="match status" value="1"/>
</dbReference>
<organism evidence="2 3">
    <name type="scientific">Variovorax boronicumulans</name>
    <dbReference type="NCBI Taxonomy" id="436515"/>
    <lineage>
        <taxon>Bacteria</taxon>
        <taxon>Pseudomonadati</taxon>
        <taxon>Pseudomonadota</taxon>
        <taxon>Betaproteobacteria</taxon>
        <taxon>Burkholderiales</taxon>
        <taxon>Comamonadaceae</taxon>
        <taxon>Variovorax</taxon>
    </lineage>
</organism>
<name>A0AAW8D283_9BURK</name>
<sequence length="240" mass="25880">MRKLPIEFSGAIQQVQADATRNRGFAFLDAICGPVDAVEIHEWLTTLEVAVVGCGGIGSTVAALLAGLGVRRFVLVDPDAVEEGNLSRQLLYTLRDVGLPKVEVLSRALEDRFRDLKVRRLALDALDPRAILMIQDCSLVVCAGDDPPILPALLEKQLGHQVPVWACGYALGISVVRPPIGRTRTASPMPHWQGVSGGVAPSIGFQNLEIAARCCAEIVLGRGRPGAPYGLDYRNRRTLL</sequence>
<dbReference type="Gene3D" id="3.40.50.720">
    <property type="entry name" value="NAD(P)-binding Rossmann-like Domain"/>
    <property type="match status" value="1"/>
</dbReference>
<dbReference type="RefSeq" id="WP_307686898.1">
    <property type="nucleotide sequence ID" value="NZ_JAUSRD010000020.1"/>
</dbReference>
<protein>
    <recommendedName>
        <fullName evidence="1">THIF-type NAD/FAD binding fold domain-containing protein</fullName>
    </recommendedName>
</protein>
<dbReference type="PANTHER" id="PTHR43267">
    <property type="entry name" value="TRNA THREONYLCARBAMOYLADENOSINE DEHYDRATASE"/>
    <property type="match status" value="1"/>
</dbReference>
<dbReference type="AlphaFoldDB" id="A0AAW8D283"/>
<dbReference type="InterPro" id="IPR000594">
    <property type="entry name" value="ThiF_NAD_FAD-bd"/>
</dbReference>
<dbReference type="GO" id="GO:0061503">
    <property type="term" value="F:tRNA threonylcarbamoyladenosine dehydratase"/>
    <property type="evidence" value="ECO:0007669"/>
    <property type="project" value="TreeGrafter"/>
</dbReference>
<evidence type="ECO:0000259" key="1">
    <source>
        <dbReference type="Pfam" id="PF00899"/>
    </source>
</evidence>
<dbReference type="InterPro" id="IPR035985">
    <property type="entry name" value="Ubiquitin-activating_enz"/>
</dbReference>
<dbReference type="GO" id="GO:0061504">
    <property type="term" value="P:cyclic threonylcarbamoyladenosine biosynthetic process"/>
    <property type="evidence" value="ECO:0007669"/>
    <property type="project" value="TreeGrafter"/>
</dbReference>
<dbReference type="CDD" id="cd01483">
    <property type="entry name" value="E1_enzyme_family"/>
    <property type="match status" value="1"/>
</dbReference>
<accession>A0AAW8D283</accession>
<dbReference type="InterPro" id="IPR045886">
    <property type="entry name" value="ThiF/MoeB/HesA"/>
</dbReference>
<feature type="domain" description="THIF-type NAD/FAD binding fold" evidence="1">
    <location>
        <begin position="43"/>
        <end position="149"/>
    </location>
</feature>
<dbReference type="Pfam" id="PF00899">
    <property type="entry name" value="ThiF"/>
    <property type="match status" value="1"/>
</dbReference>
<evidence type="ECO:0000313" key="3">
    <source>
        <dbReference type="Proteomes" id="UP001242045"/>
    </source>
</evidence>